<evidence type="ECO:0000256" key="3">
    <source>
        <dbReference type="ARBA" id="ARBA00022448"/>
    </source>
</evidence>
<evidence type="ECO:0000313" key="16">
    <source>
        <dbReference type="EMBL" id="GAA5160999.1"/>
    </source>
</evidence>
<evidence type="ECO:0000256" key="7">
    <source>
        <dbReference type="ARBA" id="ARBA00023136"/>
    </source>
</evidence>
<dbReference type="InterPro" id="IPR012910">
    <property type="entry name" value="Plug_dom"/>
</dbReference>
<evidence type="ECO:0000256" key="8">
    <source>
        <dbReference type="ARBA" id="ARBA00023170"/>
    </source>
</evidence>
<dbReference type="CDD" id="cd01347">
    <property type="entry name" value="ligand_gated_channel"/>
    <property type="match status" value="1"/>
</dbReference>
<name>A0ABP9QFI7_9RHOO</name>
<keyword evidence="13" id="KW-0732">Signal</keyword>
<dbReference type="RefSeq" id="WP_345531722.1">
    <property type="nucleotide sequence ID" value="NZ_BAABLD010000005.1"/>
</dbReference>
<dbReference type="PROSITE" id="PS52016">
    <property type="entry name" value="TONB_DEPENDENT_REC_3"/>
    <property type="match status" value="1"/>
</dbReference>
<comment type="caution">
    <text evidence="16">The sequence shown here is derived from an EMBL/GenBank/DDBJ whole genome shotgun (WGS) entry which is preliminary data.</text>
</comment>
<evidence type="ECO:0000259" key="14">
    <source>
        <dbReference type="Pfam" id="PF00593"/>
    </source>
</evidence>
<organism evidence="16 17">
    <name type="scientific">Viridibacterium curvum</name>
    <dbReference type="NCBI Taxonomy" id="1101404"/>
    <lineage>
        <taxon>Bacteria</taxon>
        <taxon>Pseudomonadati</taxon>
        <taxon>Pseudomonadota</taxon>
        <taxon>Betaproteobacteria</taxon>
        <taxon>Rhodocyclales</taxon>
        <taxon>Rhodocyclaceae</taxon>
        <taxon>Viridibacterium</taxon>
    </lineage>
</organism>
<evidence type="ECO:0000256" key="12">
    <source>
        <dbReference type="SAM" id="MobiDB-lite"/>
    </source>
</evidence>
<evidence type="ECO:0000256" key="2">
    <source>
        <dbReference type="ARBA" id="ARBA00009810"/>
    </source>
</evidence>
<keyword evidence="17" id="KW-1185">Reference proteome</keyword>
<dbReference type="SUPFAM" id="SSF56935">
    <property type="entry name" value="Porins"/>
    <property type="match status" value="1"/>
</dbReference>
<dbReference type="Pfam" id="PF00593">
    <property type="entry name" value="TonB_dep_Rec_b-barrel"/>
    <property type="match status" value="1"/>
</dbReference>
<keyword evidence="6 11" id="KW-0798">TonB box</keyword>
<keyword evidence="7 10" id="KW-0472">Membrane</keyword>
<evidence type="ECO:0000256" key="6">
    <source>
        <dbReference type="ARBA" id="ARBA00023077"/>
    </source>
</evidence>
<evidence type="ECO:0000256" key="9">
    <source>
        <dbReference type="ARBA" id="ARBA00023237"/>
    </source>
</evidence>
<feature type="domain" description="TonB-dependent receptor plug" evidence="15">
    <location>
        <begin position="68"/>
        <end position="167"/>
    </location>
</feature>
<dbReference type="Pfam" id="PF07715">
    <property type="entry name" value="Plug"/>
    <property type="match status" value="1"/>
</dbReference>
<evidence type="ECO:0000256" key="11">
    <source>
        <dbReference type="RuleBase" id="RU003357"/>
    </source>
</evidence>
<dbReference type="InterPro" id="IPR010105">
    <property type="entry name" value="TonB_sidphr_rcpt"/>
</dbReference>
<evidence type="ECO:0000256" key="4">
    <source>
        <dbReference type="ARBA" id="ARBA00022452"/>
    </source>
</evidence>
<accession>A0ABP9QFI7</accession>
<dbReference type="Gene3D" id="2.170.130.10">
    <property type="entry name" value="TonB-dependent receptor, plug domain"/>
    <property type="match status" value="1"/>
</dbReference>
<dbReference type="Gene3D" id="2.40.170.20">
    <property type="entry name" value="TonB-dependent receptor, beta-barrel domain"/>
    <property type="match status" value="1"/>
</dbReference>
<evidence type="ECO:0000256" key="5">
    <source>
        <dbReference type="ARBA" id="ARBA00022692"/>
    </source>
</evidence>
<keyword evidence="9 10" id="KW-0998">Cell outer membrane</keyword>
<dbReference type="NCBIfam" id="TIGR01783">
    <property type="entry name" value="TonB-siderophor"/>
    <property type="match status" value="1"/>
</dbReference>
<dbReference type="InterPro" id="IPR000531">
    <property type="entry name" value="Beta-barrel_TonB"/>
</dbReference>
<comment type="subcellular location">
    <subcellularLocation>
        <location evidence="1 10">Cell outer membrane</location>
        <topology evidence="1 10">Multi-pass membrane protein</topology>
    </subcellularLocation>
</comment>
<dbReference type="PANTHER" id="PTHR32552:SF74">
    <property type="entry name" value="HYDROXAMATE SIDEROPHORE RECEPTOR FHUE"/>
    <property type="match status" value="1"/>
</dbReference>
<feature type="signal peptide" evidence="13">
    <location>
        <begin position="1"/>
        <end position="31"/>
    </location>
</feature>
<comment type="similarity">
    <text evidence="2 10 11">Belongs to the TonB-dependent receptor family.</text>
</comment>
<keyword evidence="5 10" id="KW-0812">Transmembrane</keyword>
<dbReference type="EMBL" id="BAABLD010000005">
    <property type="protein sequence ID" value="GAA5160999.1"/>
    <property type="molecule type" value="Genomic_DNA"/>
</dbReference>
<feature type="region of interest" description="Disordered" evidence="12">
    <location>
        <begin position="41"/>
        <end position="72"/>
    </location>
</feature>
<feature type="domain" description="TonB-dependent receptor-like beta-barrel" evidence="14">
    <location>
        <begin position="293"/>
        <end position="673"/>
    </location>
</feature>
<proteinExistence type="inferred from homology"/>
<gene>
    <name evidence="16" type="ORF">GCM10025770_09510</name>
</gene>
<feature type="chain" id="PRO_5047005915" evidence="13">
    <location>
        <begin position="32"/>
        <end position="705"/>
    </location>
</feature>
<protein>
    <submittedName>
        <fullName evidence="16">TonB-dependent siderophore receptor</fullName>
    </submittedName>
</protein>
<dbReference type="InterPro" id="IPR036942">
    <property type="entry name" value="Beta-barrel_TonB_sf"/>
</dbReference>
<dbReference type="Proteomes" id="UP001500547">
    <property type="component" value="Unassembled WGS sequence"/>
</dbReference>
<reference evidence="17" key="1">
    <citation type="journal article" date="2019" name="Int. J. Syst. Evol. Microbiol.">
        <title>The Global Catalogue of Microorganisms (GCM) 10K type strain sequencing project: providing services to taxonomists for standard genome sequencing and annotation.</title>
        <authorList>
            <consortium name="The Broad Institute Genomics Platform"/>
            <consortium name="The Broad Institute Genome Sequencing Center for Infectious Disease"/>
            <person name="Wu L."/>
            <person name="Ma J."/>
        </authorList>
    </citation>
    <scope>NUCLEOTIDE SEQUENCE [LARGE SCALE GENOMIC DNA]</scope>
    <source>
        <strain evidence="17">JCM 18715</strain>
    </source>
</reference>
<sequence>MNTATTARLPALRVTTLSALLAALFSSGTFAQEATTPAVTVQGKRAEGTTEGYNDGTVNVGGKGETSIKETPQPVSVVTRQRMDDQNMVRLEDLARRTTGMLVLANDQGRSSTYVRGYELDSFLIDGLPAPLSSIYGTQPDLAIFERVEILRGPGGLYSGFGEPGGAANMYRKRGQSKFAASGSLAYGSWDAKRGEVDVTGPLTEDGKVRGRAVGAYQQKDSWVNVNKNENGVGYASLEFDLAPRTSLSVGGFSSMSKVTPFNGLPSKANGELLDVDRSTFIGANWNRFENQINEGFGELVHKLDGGGQIKAGLRYADRDVNFKYAYANSAVNAAGNVTRTAIARDYKEKSLATDLHLNQPFKLWGLQQNVIVGTDYRQYDQTTQSGTLTVTGTTNVYNPTYDWPEPATTYSTRTNVKPEQYGLYSNLRIKPWQPLTLIAGARLSRYKSITTNLVNGATTELSLPTQFTPYGGLVFDITDNWSTFASYTSIFQPQTNLDASGKVLDPRTGNNIEAGAKGEHKGGLLTTQFSVFRLRDKNRAVAVPSTAYFEASGENEVQGFEVEVAGKLAKGWDASIGYAYTESEVISAAAGASGTTFSTVTPHHNVTVWTRYDVQDGALKDLYGGGGLRAMSSYYTAGTGYRIEQKAFYLVDALLGYKVTRNVDLSLSINNLFDKKYYQRVGGTTVFNFYGEPRSLWLKTGLKF</sequence>
<evidence type="ECO:0000256" key="1">
    <source>
        <dbReference type="ARBA" id="ARBA00004571"/>
    </source>
</evidence>
<dbReference type="PANTHER" id="PTHR32552">
    <property type="entry name" value="FERRICHROME IRON RECEPTOR-RELATED"/>
    <property type="match status" value="1"/>
</dbReference>
<evidence type="ECO:0000256" key="13">
    <source>
        <dbReference type="SAM" id="SignalP"/>
    </source>
</evidence>
<evidence type="ECO:0000313" key="17">
    <source>
        <dbReference type="Proteomes" id="UP001500547"/>
    </source>
</evidence>
<evidence type="ECO:0000259" key="15">
    <source>
        <dbReference type="Pfam" id="PF07715"/>
    </source>
</evidence>
<dbReference type="InterPro" id="IPR039426">
    <property type="entry name" value="TonB-dep_rcpt-like"/>
</dbReference>
<keyword evidence="3 10" id="KW-0813">Transport</keyword>
<keyword evidence="4 10" id="KW-1134">Transmembrane beta strand</keyword>
<evidence type="ECO:0000256" key="10">
    <source>
        <dbReference type="PROSITE-ProRule" id="PRU01360"/>
    </source>
</evidence>
<dbReference type="InterPro" id="IPR037066">
    <property type="entry name" value="Plug_dom_sf"/>
</dbReference>
<keyword evidence="8 16" id="KW-0675">Receptor</keyword>